<dbReference type="Pfam" id="PF00593">
    <property type="entry name" value="TonB_dep_Rec_b-barrel"/>
    <property type="match status" value="1"/>
</dbReference>
<feature type="signal peptide" evidence="10">
    <location>
        <begin position="1"/>
        <end position="33"/>
    </location>
</feature>
<dbReference type="InterPro" id="IPR036942">
    <property type="entry name" value="Beta-barrel_TonB_sf"/>
</dbReference>
<accession>A0A844Y737</accession>
<dbReference type="Gene3D" id="2.40.170.20">
    <property type="entry name" value="TonB-dependent receptor, beta-barrel domain"/>
    <property type="match status" value="1"/>
</dbReference>
<evidence type="ECO:0000256" key="3">
    <source>
        <dbReference type="ARBA" id="ARBA00022452"/>
    </source>
</evidence>
<evidence type="ECO:0000256" key="2">
    <source>
        <dbReference type="ARBA" id="ARBA00022448"/>
    </source>
</evidence>
<dbReference type="Pfam" id="PF07715">
    <property type="entry name" value="Plug"/>
    <property type="match status" value="1"/>
</dbReference>
<feature type="chain" id="PRO_5032590768" evidence="10">
    <location>
        <begin position="34"/>
        <end position="971"/>
    </location>
</feature>
<feature type="domain" description="TonB-dependent receptor plug" evidence="12">
    <location>
        <begin position="77"/>
        <end position="192"/>
    </location>
</feature>
<evidence type="ECO:0000256" key="10">
    <source>
        <dbReference type="SAM" id="SignalP"/>
    </source>
</evidence>
<comment type="subcellular location">
    <subcellularLocation>
        <location evidence="1 8">Cell outer membrane</location>
        <topology evidence="1 8">Multi-pass membrane protein</topology>
    </subcellularLocation>
</comment>
<proteinExistence type="inferred from homology"/>
<dbReference type="AlphaFoldDB" id="A0A844Y737"/>
<reference evidence="13 14" key="1">
    <citation type="submission" date="2019-12" db="EMBL/GenBank/DDBJ databases">
        <title>Genomic-based taxomic classification of the family Erythrobacteraceae.</title>
        <authorList>
            <person name="Xu L."/>
        </authorList>
    </citation>
    <scope>NUCLEOTIDE SEQUENCE [LARGE SCALE GENOMIC DNA]</scope>
    <source>
        <strain evidence="13 14">JCM 17468</strain>
    </source>
</reference>
<keyword evidence="7 8" id="KW-0998">Cell outer membrane</keyword>
<dbReference type="RefSeq" id="WP_160659997.1">
    <property type="nucleotide sequence ID" value="NZ_BAABDV010000001.1"/>
</dbReference>
<evidence type="ECO:0000256" key="6">
    <source>
        <dbReference type="ARBA" id="ARBA00023136"/>
    </source>
</evidence>
<evidence type="ECO:0000256" key="9">
    <source>
        <dbReference type="RuleBase" id="RU003357"/>
    </source>
</evidence>
<gene>
    <name evidence="13" type="ORF">GRI47_03630</name>
</gene>
<name>A0A844Y737_9SPHN</name>
<keyword evidence="2 8" id="KW-0813">Transport</keyword>
<comment type="caution">
    <text evidence="13">The sequence shown here is derived from an EMBL/GenBank/DDBJ whole genome shotgun (WGS) entry which is preliminary data.</text>
</comment>
<keyword evidence="14" id="KW-1185">Reference proteome</keyword>
<keyword evidence="5 9" id="KW-0798">TonB box</keyword>
<evidence type="ECO:0000259" key="12">
    <source>
        <dbReference type="Pfam" id="PF07715"/>
    </source>
</evidence>
<protein>
    <submittedName>
        <fullName evidence="13">TonB-dependent receptor</fullName>
    </submittedName>
</protein>
<dbReference type="InterPro" id="IPR000531">
    <property type="entry name" value="Beta-barrel_TonB"/>
</dbReference>
<keyword evidence="10" id="KW-0732">Signal</keyword>
<dbReference type="PANTHER" id="PTHR47234:SF3">
    <property type="entry name" value="SECRETIN_TONB SHORT N-TERMINAL DOMAIN-CONTAINING PROTEIN"/>
    <property type="match status" value="1"/>
</dbReference>
<dbReference type="SUPFAM" id="SSF56935">
    <property type="entry name" value="Porins"/>
    <property type="match status" value="1"/>
</dbReference>
<evidence type="ECO:0000313" key="13">
    <source>
        <dbReference type="EMBL" id="MXO53103.1"/>
    </source>
</evidence>
<comment type="similarity">
    <text evidence="8 9">Belongs to the TonB-dependent receptor family.</text>
</comment>
<evidence type="ECO:0000259" key="11">
    <source>
        <dbReference type="Pfam" id="PF00593"/>
    </source>
</evidence>
<organism evidence="13 14">
    <name type="scientific">Qipengyuania pelagi</name>
    <dbReference type="NCBI Taxonomy" id="994320"/>
    <lineage>
        <taxon>Bacteria</taxon>
        <taxon>Pseudomonadati</taxon>
        <taxon>Pseudomonadota</taxon>
        <taxon>Alphaproteobacteria</taxon>
        <taxon>Sphingomonadales</taxon>
        <taxon>Erythrobacteraceae</taxon>
        <taxon>Qipengyuania</taxon>
    </lineage>
</organism>
<dbReference type="OrthoDB" id="7394476at2"/>
<dbReference type="Proteomes" id="UP000430272">
    <property type="component" value="Unassembled WGS sequence"/>
</dbReference>
<keyword evidence="3 8" id="KW-1134">Transmembrane beta strand</keyword>
<keyword evidence="4 8" id="KW-0812">Transmembrane</keyword>
<evidence type="ECO:0000256" key="5">
    <source>
        <dbReference type="ARBA" id="ARBA00023077"/>
    </source>
</evidence>
<evidence type="ECO:0000256" key="4">
    <source>
        <dbReference type="ARBA" id="ARBA00022692"/>
    </source>
</evidence>
<dbReference type="GO" id="GO:0009279">
    <property type="term" value="C:cell outer membrane"/>
    <property type="evidence" value="ECO:0007669"/>
    <property type="project" value="UniProtKB-SubCell"/>
</dbReference>
<keyword evidence="13" id="KW-0675">Receptor</keyword>
<evidence type="ECO:0000256" key="8">
    <source>
        <dbReference type="PROSITE-ProRule" id="PRU01360"/>
    </source>
</evidence>
<dbReference type="InterPro" id="IPR012910">
    <property type="entry name" value="Plug_dom"/>
</dbReference>
<dbReference type="InterPro" id="IPR039426">
    <property type="entry name" value="TonB-dep_rcpt-like"/>
</dbReference>
<dbReference type="InterPro" id="IPR037066">
    <property type="entry name" value="Plug_dom_sf"/>
</dbReference>
<evidence type="ECO:0000256" key="1">
    <source>
        <dbReference type="ARBA" id="ARBA00004571"/>
    </source>
</evidence>
<dbReference type="Gene3D" id="2.170.130.10">
    <property type="entry name" value="TonB-dependent receptor, plug domain"/>
    <property type="match status" value="1"/>
</dbReference>
<dbReference type="EMBL" id="WTYD01000001">
    <property type="protein sequence ID" value="MXO53103.1"/>
    <property type="molecule type" value="Genomic_DNA"/>
</dbReference>
<evidence type="ECO:0000256" key="7">
    <source>
        <dbReference type="ARBA" id="ARBA00023237"/>
    </source>
</evidence>
<dbReference type="PROSITE" id="PS52016">
    <property type="entry name" value="TONB_DEPENDENT_REC_3"/>
    <property type="match status" value="1"/>
</dbReference>
<keyword evidence="6 8" id="KW-0472">Membrane</keyword>
<sequence length="971" mass="103919">MNLPKRTPSRFSSGRTRFASSSALASTALLAIAAVPAAAQTAADEDEDPAVQTTETIERSSDEIIVTGSRVARLGFDSPTPLTVISTEQIQAESPTNNLFDLVSQLPSVAGSAQLSNSRLNISSGLSGINTINLRNLGLERTLVLLDGRRTVPSTVQGFVDVNTFPQQLVSRVEVVTGGASAAYGSDAVAGVVNFVLDKRYEGLKLSGNAGITDKGDGFTYQVNAATGVPFADGRGHLLLSGQVSHQDGIFKVDRDWNFGVPNIIPNPDYTASNGLPQFIVRGPGNRNNAAPGGIINASSGGVANRLRGLYFGPGGQVLRYDYGQFPTVAQSSGITIGGSYQVDDSNSRIGLSPEEDRRNAFGRLSFDITPWATAFIEASYNWQETFFNAGPQFSTGRVLRGDNAFLIRTLGAQAAGINTVTVGTTQSDLPFRALNNQRDVQRYLGGVEGEFEIAGKAAIWDAYVQYGETNSHEQLRDIIINANYNNAIDAVFAPAGNAIGVPAGTIVCRSTLTDPTNGCVPLNILGTGVTNPAAIDYVLGDPYRDQKLKQTVVGANLSFTPFALWAGDVSLAVGAEYRKEEVSGFVPTDFQTGFQVGNYLPTFGEYDVKEAYLETVVPLGFGLIFNGAVRATDYSTSGYVTTYKLGATWQPIDDIMLRGTYSRDIRAPNLNELFQAGTSRTNTLTNAFVNPATTITFRETTTGNLDLEPEKADTYSAGVVLTPRFVPGLSASVDYFNITVEGAIGQYFAQDIFNRCNEGITRFCAAYGPDPDGVRELFFRASPFNFAEVRNEGIDFDVSYRLGLDDVFGMMNSSLVLRAVATHYLESVVDDGITEPISPLGTLSGSGPPDWLYRGSIALQTPDFGLTAVGRGVGSGRYSATRFECSTACPPSTSLARTTDDNSIDGVFYVDLNATAKIAEAMGADAEVFMHITNLFDADPIILPETGLAANSTYSDLLGRTFRFGVRLEF</sequence>
<feature type="domain" description="TonB-dependent receptor-like beta-barrel" evidence="11">
    <location>
        <begin position="497"/>
        <end position="920"/>
    </location>
</feature>
<dbReference type="PANTHER" id="PTHR47234">
    <property type="match status" value="1"/>
</dbReference>
<evidence type="ECO:0000313" key="14">
    <source>
        <dbReference type="Proteomes" id="UP000430272"/>
    </source>
</evidence>